<dbReference type="EMBL" id="MU394290">
    <property type="protein sequence ID" value="KAI6090580.1"/>
    <property type="molecule type" value="Genomic_DNA"/>
</dbReference>
<comment type="caution">
    <text evidence="1">The sequence shown here is derived from an EMBL/GenBank/DDBJ whole genome shotgun (WGS) entry which is preliminary data.</text>
</comment>
<proteinExistence type="predicted"/>
<reference evidence="1 2" key="1">
    <citation type="journal article" date="2022" name="New Phytol.">
        <title>Ecological generalism drives hyperdiversity of secondary metabolite gene clusters in xylarialean endophytes.</title>
        <authorList>
            <person name="Franco M.E.E."/>
            <person name="Wisecaver J.H."/>
            <person name="Arnold A.E."/>
            <person name="Ju Y.M."/>
            <person name="Slot J.C."/>
            <person name="Ahrendt S."/>
            <person name="Moore L.P."/>
            <person name="Eastman K.E."/>
            <person name="Scott K."/>
            <person name="Konkel Z."/>
            <person name="Mondo S.J."/>
            <person name="Kuo A."/>
            <person name="Hayes R.D."/>
            <person name="Haridas S."/>
            <person name="Andreopoulos B."/>
            <person name="Riley R."/>
            <person name="LaButti K."/>
            <person name="Pangilinan J."/>
            <person name="Lipzen A."/>
            <person name="Amirebrahimi M."/>
            <person name="Yan J."/>
            <person name="Adam C."/>
            <person name="Keymanesh K."/>
            <person name="Ng V."/>
            <person name="Louie K."/>
            <person name="Northen T."/>
            <person name="Drula E."/>
            <person name="Henrissat B."/>
            <person name="Hsieh H.M."/>
            <person name="Youens-Clark K."/>
            <person name="Lutzoni F."/>
            <person name="Miadlikowska J."/>
            <person name="Eastwood D.C."/>
            <person name="Hamelin R.C."/>
            <person name="Grigoriev I.V."/>
            <person name="U'Ren J.M."/>
        </authorList>
    </citation>
    <scope>NUCLEOTIDE SEQUENCE [LARGE SCALE GENOMIC DNA]</scope>
    <source>
        <strain evidence="1 2">ER1909</strain>
    </source>
</reference>
<evidence type="ECO:0000313" key="1">
    <source>
        <dbReference type="EMBL" id="KAI6090580.1"/>
    </source>
</evidence>
<organism evidence="1 2">
    <name type="scientific">Hypoxylon rubiginosum</name>
    <dbReference type="NCBI Taxonomy" id="110542"/>
    <lineage>
        <taxon>Eukaryota</taxon>
        <taxon>Fungi</taxon>
        <taxon>Dikarya</taxon>
        <taxon>Ascomycota</taxon>
        <taxon>Pezizomycotina</taxon>
        <taxon>Sordariomycetes</taxon>
        <taxon>Xylariomycetidae</taxon>
        <taxon>Xylariales</taxon>
        <taxon>Hypoxylaceae</taxon>
        <taxon>Hypoxylon</taxon>
    </lineage>
</organism>
<protein>
    <submittedName>
        <fullName evidence="1">Uncharacterized protein</fullName>
    </submittedName>
</protein>
<keyword evidence="2" id="KW-1185">Reference proteome</keyword>
<accession>A0ACC0DDV5</accession>
<name>A0ACC0DDV5_9PEZI</name>
<gene>
    <name evidence="1" type="ORF">F4821DRAFT_274755</name>
</gene>
<dbReference type="Proteomes" id="UP001497680">
    <property type="component" value="Unassembled WGS sequence"/>
</dbReference>
<sequence>MSQYDDPVPLVVPPPNQWADDMSLEEQQQQKQQEIDTVDDLLYSTKRSMDELKAKRQDLEYPTPPYEIEALYTSVQDLLGECDNVEELIHSVGGLPPNMVSFKNEADFEPLGVGPPLSHAPGLYEDMHRELQDLREDLEKLEKELQKMSEEAEEEEARRQEEEDEADATNSLFGDDQIESVPDETFDDILEDVPKGTKRTQNDKPDDSQDSKRAKLDVESDEDPPDYIPAFVPSAPLQKLKTWEELPPIWDGSNGHVHSSGNLPAHSPARPSVNPPAKRGDDDSHSTNLEIAYNDRYTGGGRVPAPNSPIDSDSDDKSHFSEESSDIPLSDSKEDKIPEPSVQAPVVFVLAPALSVRAAAPLNSEALRQGEPLRSIGPDDPRYYDALDRARREGRDRLSGVTRARKTRLRLQKHSGACAAGQSDSEDDWELPPIVYFPDGTRGIVQTNYYPGRRRNPPTDEELSRMGLRPIKHPK</sequence>
<evidence type="ECO:0000313" key="2">
    <source>
        <dbReference type="Proteomes" id="UP001497680"/>
    </source>
</evidence>